<evidence type="ECO:0000313" key="2">
    <source>
        <dbReference type="EMBL" id="VCX39611.1"/>
    </source>
</evidence>
<dbReference type="EMBL" id="CYRY02044599">
    <property type="protein sequence ID" value="VCX39611.1"/>
    <property type="molecule type" value="Genomic_DNA"/>
</dbReference>
<dbReference type="InterPro" id="IPR029064">
    <property type="entry name" value="Ribosomal_eL30-like_sf"/>
</dbReference>
<name>A0A9X9M8X4_GULGU</name>
<dbReference type="GO" id="GO:0022625">
    <property type="term" value="C:cytosolic large ribosomal subunit"/>
    <property type="evidence" value="ECO:0007669"/>
    <property type="project" value="UniProtKB-UniRule"/>
</dbReference>
<organism evidence="2 3">
    <name type="scientific">Gulo gulo</name>
    <name type="common">Wolverine</name>
    <name type="synonym">Gluton</name>
    <dbReference type="NCBI Taxonomy" id="48420"/>
    <lineage>
        <taxon>Eukaryota</taxon>
        <taxon>Metazoa</taxon>
        <taxon>Chordata</taxon>
        <taxon>Craniata</taxon>
        <taxon>Vertebrata</taxon>
        <taxon>Euteleostomi</taxon>
        <taxon>Mammalia</taxon>
        <taxon>Eutheria</taxon>
        <taxon>Laurasiatheria</taxon>
        <taxon>Carnivora</taxon>
        <taxon>Caniformia</taxon>
        <taxon>Musteloidea</taxon>
        <taxon>Mustelidae</taxon>
        <taxon>Guloninae</taxon>
        <taxon>Gulo</taxon>
    </lineage>
</organism>
<reference evidence="2 3" key="1">
    <citation type="submission" date="2018-10" db="EMBL/GenBank/DDBJ databases">
        <authorList>
            <person name="Ekblom R."/>
            <person name="Jareborg N."/>
        </authorList>
    </citation>
    <scope>NUCLEOTIDE SEQUENCE [LARGE SCALE GENOMIC DNA]</scope>
    <source>
        <tissue evidence="2">Muscle</tissue>
    </source>
</reference>
<dbReference type="InterPro" id="IPR001921">
    <property type="entry name" value="Ribosomal_eL8_euk"/>
</dbReference>
<dbReference type="AlphaFoldDB" id="A0A9X9M8X4"/>
<protein>
    <recommendedName>
        <fullName evidence="1">60S ribosomal protein L7a</fullName>
    </recommendedName>
</protein>
<gene>
    <name evidence="2" type="ORF">BN2614_LOCUS1</name>
</gene>
<dbReference type="PRINTS" id="PR00882">
    <property type="entry name" value="RIBOSOMALL7A"/>
</dbReference>
<accession>A0A9X9M8X4</accession>
<proteinExistence type="inferred from homology"/>
<dbReference type="Gene3D" id="3.30.1330.30">
    <property type="match status" value="1"/>
</dbReference>
<keyword evidence="3" id="KW-1185">Reference proteome</keyword>
<keyword evidence="1" id="KW-0687">Ribonucleoprotein</keyword>
<dbReference type="GO" id="GO:0003723">
    <property type="term" value="F:RNA binding"/>
    <property type="evidence" value="ECO:0007669"/>
    <property type="project" value="UniProtKB-UniRule"/>
</dbReference>
<sequence>MLNEINHQDLYSNPQEDLHHCCLHTVNLEDKGVLAKLVKAIKTNSNDRYGEIFCVWGGNTLGPKLVVHIATVENAKAKELATKLG</sequence>
<comment type="function">
    <text evidence="1">Component of the ribosome.</text>
</comment>
<comment type="similarity">
    <text evidence="1">Belongs to the eukaryotic ribosomal protein eL8 family.</text>
</comment>
<evidence type="ECO:0000256" key="1">
    <source>
        <dbReference type="RuleBase" id="RU367042"/>
    </source>
</evidence>
<evidence type="ECO:0000313" key="3">
    <source>
        <dbReference type="Proteomes" id="UP000269945"/>
    </source>
</evidence>
<dbReference type="Proteomes" id="UP000269945">
    <property type="component" value="Unassembled WGS sequence"/>
</dbReference>
<comment type="caution">
    <text evidence="2">The sequence shown here is derived from an EMBL/GenBank/DDBJ whole genome shotgun (WGS) entry which is preliminary data.</text>
</comment>
<keyword evidence="1" id="KW-0689">Ribosomal protein</keyword>